<keyword evidence="2" id="KW-0808">Transferase</keyword>
<evidence type="ECO:0000313" key="2">
    <source>
        <dbReference type="EMBL" id="RXC68529.1"/>
    </source>
</evidence>
<organism evidence="2 3">
    <name type="scientific">Escherichia coli</name>
    <dbReference type="NCBI Taxonomy" id="562"/>
    <lineage>
        <taxon>Bacteria</taxon>
        <taxon>Pseudomonadati</taxon>
        <taxon>Pseudomonadota</taxon>
        <taxon>Gammaproteobacteria</taxon>
        <taxon>Enterobacterales</taxon>
        <taxon>Enterobacteriaceae</taxon>
        <taxon>Escherichia</taxon>
    </lineage>
</organism>
<dbReference type="SUPFAM" id="SSF50486">
    <property type="entry name" value="FMT C-terminal domain-like"/>
    <property type="match status" value="1"/>
</dbReference>
<reference evidence="2 3" key="1">
    <citation type="submission" date="2019-01" db="EMBL/GenBank/DDBJ databases">
        <title>Genomic analysis of febrile catheter-associated UTI E. coli isolates.</title>
        <authorList>
            <person name="Potter R."/>
            <person name="Zou Z."/>
            <person name="Henderson J."/>
            <person name="Dantas G."/>
        </authorList>
    </citation>
    <scope>NUCLEOTIDE SEQUENCE [LARGE SCALE GENOMIC DNA]</scope>
    <source>
        <strain evidence="2 3">29_CAASB</strain>
    </source>
</reference>
<dbReference type="InterPro" id="IPR011034">
    <property type="entry name" value="Formyl_transferase-like_C_sf"/>
</dbReference>
<evidence type="ECO:0000313" key="3">
    <source>
        <dbReference type="Proteomes" id="UP000288730"/>
    </source>
</evidence>
<sequence length="176" mass="19121">CHAARQLLEQTLPAIKHGNILEIAQRENEATCFGRRTPDDSFLEWHKPASVLHNMVRAVADPWPGAFSYVGNQKFTVWSSRVHPHASKALPGSVISVAPLLIACGDGALEIVTGQAGDGITMQGSQLAQTLGLVQGSRLNSQPACAARRRTRVLILGVNGFIGNHLTERLLREDHY</sequence>
<dbReference type="CDD" id="cd08702">
    <property type="entry name" value="Arna_FMT_C"/>
    <property type="match status" value="1"/>
</dbReference>
<dbReference type="SUPFAM" id="SSF51735">
    <property type="entry name" value="NAD(P)-binding Rossmann-fold domains"/>
    <property type="match status" value="1"/>
</dbReference>
<dbReference type="InterPro" id="IPR005793">
    <property type="entry name" value="Formyl_trans_C"/>
</dbReference>
<dbReference type="GO" id="GO:0016740">
    <property type="term" value="F:transferase activity"/>
    <property type="evidence" value="ECO:0007669"/>
    <property type="project" value="UniProtKB-KW"/>
</dbReference>
<protein>
    <submittedName>
        <fullName evidence="2">Bifunctional UDP-glucuronic acid oxidase/UDP-4-amino-4-deoxy-L-arabinose formyltransferase</fullName>
    </submittedName>
</protein>
<evidence type="ECO:0000259" key="1">
    <source>
        <dbReference type="Pfam" id="PF02911"/>
    </source>
</evidence>
<feature type="non-terminal residue" evidence="2">
    <location>
        <position position="176"/>
    </location>
</feature>
<dbReference type="Gene3D" id="3.40.50.12230">
    <property type="match status" value="1"/>
</dbReference>
<accession>A0A444QZM3</accession>
<dbReference type="InterPro" id="IPR036291">
    <property type="entry name" value="NAD(P)-bd_dom_sf"/>
</dbReference>
<dbReference type="Gene3D" id="3.40.50.720">
    <property type="entry name" value="NAD(P)-binding Rossmann-like Domain"/>
    <property type="match status" value="1"/>
</dbReference>
<feature type="domain" description="Formyl transferase C-terminal" evidence="1">
    <location>
        <begin position="37"/>
        <end position="129"/>
    </location>
</feature>
<proteinExistence type="predicted"/>
<feature type="non-terminal residue" evidence="2">
    <location>
        <position position="1"/>
    </location>
</feature>
<name>A0A444QZM3_ECOLX</name>
<comment type="caution">
    <text evidence="2">The sequence shown here is derived from an EMBL/GenBank/DDBJ whole genome shotgun (WGS) entry which is preliminary data.</text>
</comment>
<dbReference type="Proteomes" id="UP000288730">
    <property type="component" value="Unassembled WGS sequence"/>
</dbReference>
<dbReference type="EMBL" id="SCJN01001600">
    <property type="protein sequence ID" value="RXC68529.1"/>
    <property type="molecule type" value="Genomic_DNA"/>
</dbReference>
<dbReference type="Pfam" id="PF02911">
    <property type="entry name" value="Formyl_trans_C"/>
    <property type="match status" value="1"/>
</dbReference>
<dbReference type="AlphaFoldDB" id="A0A444QZM3"/>
<gene>
    <name evidence="2" type="ORF">EPS76_36475</name>
</gene>